<dbReference type="GO" id="GO:0006401">
    <property type="term" value="P:RNA catabolic process"/>
    <property type="evidence" value="ECO:0007669"/>
    <property type="project" value="TreeGrafter"/>
</dbReference>
<dbReference type="GO" id="GO:0033897">
    <property type="term" value="F:ribonuclease T2 activity"/>
    <property type="evidence" value="ECO:0007669"/>
    <property type="project" value="InterPro"/>
</dbReference>
<evidence type="ECO:0000313" key="5">
    <source>
        <dbReference type="Proteomes" id="UP001055439"/>
    </source>
</evidence>
<evidence type="ECO:0000313" key="4">
    <source>
        <dbReference type="EMBL" id="URE25131.1"/>
    </source>
</evidence>
<dbReference type="OrthoDB" id="435754at2759"/>
<keyword evidence="5" id="KW-1185">Reference proteome</keyword>
<reference evidence="4" key="1">
    <citation type="submission" date="2022-05" db="EMBL/GenBank/DDBJ databases">
        <title>The Musa troglodytarum L. genome provides insights into the mechanism of non-climacteric behaviour and enrichment of carotenoids.</title>
        <authorList>
            <person name="Wang J."/>
        </authorList>
    </citation>
    <scope>NUCLEOTIDE SEQUENCE</scope>
    <source>
        <tissue evidence="4">Leaf</tissue>
    </source>
</reference>
<dbReference type="PANTHER" id="PTHR11240:SF57">
    <property type="entry name" value="OS09G0538000 PROTEIN"/>
    <property type="match status" value="1"/>
</dbReference>
<gene>
    <name evidence="4" type="ORF">MUK42_06899</name>
</gene>
<protein>
    <submittedName>
        <fullName evidence="4">Ribonuclease T2 family</fullName>
    </submittedName>
</protein>
<feature type="chain" id="PRO_5039294234" evidence="3">
    <location>
        <begin position="23"/>
        <end position="526"/>
    </location>
</feature>
<dbReference type="EMBL" id="CP097510">
    <property type="protein sequence ID" value="URE25131.1"/>
    <property type="molecule type" value="Genomic_DNA"/>
</dbReference>
<dbReference type="SUPFAM" id="SSF55895">
    <property type="entry name" value="Ribonuclease Rh-like"/>
    <property type="match status" value="2"/>
</dbReference>
<dbReference type="PANTHER" id="PTHR11240">
    <property type="entry name" value="RIBONUCLEASE T2"/>
    <property type="match status" value="1"/>
</dbReference>
<dbReference type="AlphaFoldDB" id="A0A9E7KPV3"/>
<evidence type="ECO:0000256" key="3">
    <source>
        <dbReference type="SAM" id="SignalP"/>
    </source>
</evidence>
<dbReference type="InterPro" id="IPR036430">
    <property type="entry name" value="RNase_T2-like_sf"/>
</dbReference>
<organism evidence="4 5">
    <name type="scientific">Musa troglodytarum</name>
    <name type="common">fe'i banana</name>
    <dbReference type="NCBI Taxonomy" id="320322"/>
    <lineage>
        <taxon>Eukaryota</taxon>
        <taxon>Viridiplantae</taxon>
        <taxon>Streptophyta</taxon>
        <taxon>Embryophyta</taxon>
        <taxon>Tracheophyta</taxon>
        <taxon>Spermatophyta</taxon>
        <taxon>Magnoliopsida</taxon>
        <taxon>Liliopsida</taxon>
        <taxon>Zingiberales</taxon>
        <taxon>Musaceae</taxon>
        <taxon>Musa</taxon>
    </lineage>
</organism>
<dbReference type="GO" id="GO:0005576">
    <property type="term" value="C:extracellular region"/>
    <property type="evidence" value="ECO:0007669"/>
    <property type="project" value="TreeGrafter"/>
</dbReference>
<proteinExistence type="inferred from homology"/>
<feature type="signal peptide" evidence="3">
    <location>
        <begin position="1"/>
        <end position="22"/>
    </location>
</feature>
<accession>A0A9E7KPV3</accession>
<dbReference type="InterPro" id="IPR001568">
    <property type="entry name" value="RNase_T2-like"/>
</dbReference>
<dbReference type="Gene3D" id="3.90.730.10">
    <property type="entry name" value="Ribonuclease T2-like"/>
    <property type="match status" value="2"/>
</dbReference>
<dbReference type="Proteomes" id="UP001055439">
    <property type="component" value="Chromosome 8"/>
</dbReference>
<comment type="similarity">
    <text evidence="1 2">Belongs to the RNase T2 family.</text>
</comment>
<evidence type="ECO:0000256" key="1">
    <source>
        <dbReference type="ARBA" id="ARBA00007469"/>
    </source>
</evidence>
<dbReference type="GO" id="GO:0003723">
    <property type="term" value="F:RNA binding"/>
    <property type="evidence" value="ECO:0007669"/>
    <property type="project" value="InterPro"/>
</dbReference>
<sequence length="526" mass="57571">MAGSKALPTFCFLLCAASCALAAASYDYMILSLIWPGTSCQPGWNGKPTCCVDPYIDNPEMDFLVEAMETYDSATGEVVAKCEPNCRFLINPLADLMDDLYAYWPSLSCPAQNGLQKWKTAWCTYGNCTSLSEVNYFGRALQLRARADVLHALGSKAIIPSETKSYSLEDIEDALVPKIGFSAVVECTKKIGVLSTEYLLSRVRICVSADGKSIIGCPFARKSNCGSDVKFYPFTEDMLGRPRHPAADHIKLPSDKTMAQMAVLKALPGICLLGLLLYLSSSPAAMAASKSDYLILTLMWPGSYCTSVQPTEKCCMPTNGEPAADFLVQALETYDSTTGKPVTKCSSSCAFKILPLVNMLDDLYTYYANLTCPSNSGMPHWKDVWCTYGTCSRLNQSLYFDRALRLREKVNPLVNLGSSGIIPHATKSYSLEDINDALAPRIGLSFTVVCTRNYILWPFFYDDYLYQIRVCVSSDGRSVIGCPNGRESNCGDTVKFPPVPYALHGREGDSVSSTLIELPSGDETAL</sequence>
<keyword evidence="3" id="KW-0732">Signal</keyword>
<dbReference type="Pfam" id="PF00445">
    <property type="entry name" value="Ribonuclease_T2"/>
    <property type="match status" value="2"/>
</dbReference>
<name>A0A9E7KPV3_9LILI</name>
<evidence type="ECO:0000256" key="2">
    <source>
        <dbReference type="RuleBase" id="RU004328"/>
    </source>
</evidence>